<accession>A0A0J9ELR3</accession>
<reference evidence="1" key="1">
    <citation type="submission" date="2010-03" db="EMBL/GenBank/DDBJ databases">
        <title>Annotation of Blastomyces dermatitidis strain ATCC 18188.</title>
        <authorList>
            <consortium name="The Broad Institute Genome Sequencing Platform"/>
            <consortium name="Broad Institute Genome Sequencing Center for Infectious Disease."/>
            <person name="Cuomo C."/>
            <person name="Klein B."/>
            <person name="Sullivan T."/>
            <person name="Heitman J."/>
            <person name="Young S."/>
            <person name="Zeng Q."/>
            <person name="Gargeya S."/>
            <person name="Alvarado L."/>
            <person name="Berlin A.M."/>
            <person name="Chapman S.B."/>
            <person name="Chen Z."/>
            <person name="Freedman E."/>
            <person name="Gellesch M."/>
            <person name="Goldberg J."/>
            <person name="Griggs A."/>
            <person name="Gujja S."/>
            <person name="Heilman E."/>
            <person name="Heiman D."/>
            <person name="Howarth C."/>
            <person name="Mehta T."/>
            <person name="Neiman D."/>
            <person name="Pearson M."/>
            <person name="Roberts A."/>
            <person name="Saif S."/>
            <person name="Shea T."/>
            <person name="Shenoy N."/>
            <person name="Sisk P."/>
            <person name="Stolte C."/>
            <person name="Sykes S."/>
            <person name="White J."/>
            <person name="Yandava C."/>
            <person name="Haas B."/>
            <person name="Nusbaum C."/>
            <person name="Birren B."/>
        </authorList>
    </citation>
    <scope>NUCLEOTIDE SEQUENCE</scope>
    <source>
        <strain evidence="1">ATCC 18188</strain>
    </source>
</reference>
<dbReference type="Proteomes" id="UP000007802">
    <property type="component" value="Unassembled WGS sequence"/>
</dbReference>
<protein>
    <submittedName>
        <fullName evidence="1">Uncharacterized protein</fullName>
    </submittedName>
</protein>
<sequence length="277" mass="30919">MFSRRPCFSKQPLAFLIRTPRSNIRNVEHIDLPFPCQTELWESSGIEEWAGYSRASKSLTLSSAARRIIRQNDSTLKLDTFQSNLILSYSLLTNMRSIDLEQTLEAFIRRMKQGTVAKELVQCSEACGPVTHPSQTLFAYHALLAAYRAPLKAILIVSGESWLYNGKLTDQAEYHQYHQAKIHQAKKALILGHTPGLISPNTDLSLNVHAQSGNDIHRTENVYSTPGSQIEQRAILSQSNEAGPITALHANWTLLSKNICIYIEAACSITAPNFAQP</sequence>
<name>A0A0J9ELR3_AJEDA</name>
<gene>
    <name evidence="1" type="ORF">BDDG_12019</name>
</gene>
<dbReference type="AlphaFoldDB" id="A0A0J9ELR3"/>
<dbReference type="EMBL" id="GG749420">
    <property type="protein sequence ID" value="KMW67273.1"/>
    <property type="molecule type" value="Genomic_DNA"/>
</dbReference>
<organism evidence="1">
    <name type="scientific">Ajellomyces dermatitidis (strain ATCC 18188 / CBS 674.68)</name>
    <name type="common">Blastomyces dermatitidis</name>
    <dbReference type="NCBI Taxonomy" id="653446"/>
    <lineage>
        <taxon>Eukaryota</taxon>
        <taxon>Fungi</taxon>
        <taxon>Dikarya</taxon>
        <taxon>Ascomycota</taxon>
        <taxon>Pezizomycotina</taxon>
        <taxon>Eurotiomycetes</taxon>
        <taxon>Eurotiomycetidae</taxon>
        <taxon>Onygenales</taxon>
        <taxon>Ajellomycetaceae</taxon>
        <taxon>Blastomyces</taxon>
    </lineage>
</organism>
<evidence type="ECO:0000313" key="1">
    <source>
        <dbReference type="EMBL" id="KMW67273.1"/>
    </source>
</evidence>
<proteinExistence type="predicted"/>